<evidence type="ECO:0000313" key="2">
    <source>
        <dbReference type="Proteomes" id="UP000250369"/>
    </source>
</evidence>
<dbReference type="AlphaFoldDB" id="A0A329MV77"/>
<evidence type="ECO:0000313" key="1">
    <source>
        <dbReference type="EMBL" id="RAV22563.1"/>
    </source>
</evidence>
<reference evidence="1 2" key="1">
    <citation type="journal article" date="2009" name="Int. J. Syst. Evol. Microbiol.">
        <title>Paenibacillus contaminans sp. nov., isolated from a contaminated laboratory plate.</title>
        <authorList>
            <person name="Chou J.H."/>
            <person name="Lee J.H."/>
            <person name="Lin M.C."/>
            <person name="Chang P.S."/>
            <person name="Arun A.B."/>
            <person name="Young C.C."/>
            <person name="Chen W.M."/>
        </authorList>
    </citation>
    <scope>NUCLEOTIDE SEQUENCE [LARGE SCALE GENOMIC DNA]</scope>
    <source>
        <strain evidence="1 2">CKOBP-6</strain>
    </source>
</reference>
<dbReference type="Proteomes" id="UP000250369">
    <property type="component" value="Unassembled WGS sequence"/>
</dbReference>
<sequence>MEEALSNEKRLPVKKKKFADIYTFLEAYIAKREQQIAEIMQVVERFEKKRLAEERSYQSVSPLRRIFSAKKPDQRVALEYVHHVKKPLEQVKRLRAEIEEVRAMLRKSQAGEPVELTDDIERELL</sequence>
<dbReference type="OrthoDB" id="2887638at2"/>
<name>A0A329MV77_9BACL</name>
<protein>
    <submittedName>
        <fullName evidence="1">Uncharacterized protein</fullName>
    </submittedName>
</protein>
<dbReference type="RefSeq" id="WP_113029969.1">
    <property type="nucleotide sequence ID" value="NZ_QMFB01000002.1"/>
</dbReference>
<organism evidence="1 2">
    <name type="scientific">Paenibacillus contaminans</name>
    <dbReference type="NCBI Taxonomy" id="450362"/>
    <lineage>
        <taxon>Bacteria</taxon>
        <taxon>Bacillati</taxon>
        <taxon>Bacillota</taxon>
        <taxon>Bacilli</taxon>
        <taxon>Bacillales</taxon>
        <taxon>Paenibacillaceae</taxon>
        <taxon>Paenibacillus</taxon>
    </lineage>
</organism>
<proteinExistence type="predicted"/>
<gene>
    <name evidence="1" type="ORF">DQG23_06415</name>
</gene>
<comment type="caution">
    <text evidence="1">The sequence shown here is derived from an EMBL/GenBank/DDBJ whole genome shotgun (WGS) entry which is preliminary data.</text>
</comment>
<dbReference type="EMBL" id="QMFB01000002">
    <property type="protein sequence ID" value="RAV22563.1"/>
    <property type="molecule type" value="Genomic_DNA"/>
</dbReference>
<accession>A0A329MV77</accession>
<keyword evidence="2" id="KW-1185">Reference proteome</keyword>